<evidence type="ECO:0000256" key="7">
    <source>
        <dbReference type="SAM" id="Phobius"/>
    </source>
</evidence>
<dbReference type="Pfam" id="PF01618">
    <property type="entry name" value="MotA_ExbB"/>
    <property type="match status" value="1"/>
</dbReference>
<keyword evidence="2" id="KW-1003">Cell membrane</keyword>
<gene>
    <name evidence="9" type="ORF">IAA66_09590</name>
</gene>
<feature type="domain" description="MotA/TolQ/ExbB proton channel" evidence="8">
    <location>
        <begin position="113"/>
        <end position="188"/>
    </location>
</feature>
<dbReference type="Proteomes" id="UP000886819">
    <property type="component" value="Unassembled WGS sequence"/>
</dbReference>
<evidence type="ECO:0000313" key="10">
    <source>
        <dbReference type="Proteomes" id="UP000886819"/>
    </source>
</evidence>
<accession>A0A9D1CJ47</accession>
<evidence type="ECO:0000256" key="5">
    <source>
        <dbReference type="ARBA" id="ARBA00023136"/>
    </source>
</evidence>
<keyword evidence="6" id="KW-0653">Protein transport</keyword>
<keyword evidence="3 7" id="KW-0812">Transmembrane</keyword>
<dbReference type="EMBL" id="DVFI01000129">
    <property type="protein sequence ID" value="HIQ63816.1"/>
    <property type="molecule type" value="Genomic_DNA"/>
</dbReference>
<keyword evidence="5 7" id="KW-0472">Membrane</keyword>
<reference evidence="9" key="2">
    <citation type="journal article" date="2021" name="PeerJ">
        <title>Extensive microbial diversity within the chicken gut microbiome revealed by metagenomics and culture.</title>
        <authorList>
            <person name="Gilroy R."/>
            <person name="Ravi A."/>
            <person name="Getino M."/>
            <person name="Pursley I."/>
            <person name="Horton D.L."/>
            <person name="Alikhan N.F."/>
            <person name="Baker D."/>
            <person name="Gharbi K."/>
            <person name="Hall N."/>
            <person name="Watson M."/>
            <person name="Adriaenssens E.M."/>
            <person name="Foster-Nyarko E."/>
            <person name="Jarju S."/>
            <person name="Secka A."/>
            <person name="Antonio M."/>
            <person name="Oren A."/>
            <person name="Chaudhuri R.R."/>
            <person name="La Ragione R."/>
            <person name="Hildebrand F."/>
            <person name="Pallen M.J."/>
        </authorList>
    </citation>
    <scope>NUCLEOTIDE SEQUENCE</scope>
    <source>
        <strain evidence="9">ChiHile30-977</strain>
    </source>
</reference>
<evidence type="ECO:0000256" key="3">
    <source>
        <dbReference type="ARBA" id="ARBA00022692"/>
    </source>
</evidence>
<evidence type="ECO:0000256" key="6">
    <source>
        <dbReference type="RuleBase" id="RU004057"/>
    </source>
</evidence>
<evidence type="ECO:0000256" key="2">
    <source>
        <dbReference type="ARBA" id="ARBA00022475"/>
    </source>
</evidence>
<name>A0A9D1CJ47_9FIRM</name>
<reference evidence="9" key="1">
    <citation type="submission" date="2020-10" db="EMBL/GenBank/DDBJ databases">
        <authorList>
            <person name="Gilroy R."/>
        </authorList>
    </citation>
    <scope>NUCLEOTIDE SEQUENCE</scope>
    <source>
        <strain evidence="9">ChiHile30-977</strain>
    </source>
</reference>
<dbReference type="GO" id="GO:0005886">
    <property type="term" value="C:plasma membrane"/>
    <property type="evidence" value="ECO:0007669"/>
    <property type="project" value="UniProtKB-SubCell"/>
</dbReference>
<evidence type="ECO:0000313" key="9">
    <source>
        <dbReference type="EMBL" id="HIQ63816.1"/>
    </source>
</evidence>
<dbReference type="GO" id="GO:0015031">
    <property type="term" value="P:protein transport"/>
    <property type="evidence" value="ECO:0007669"/>
    <property type="project" value="UniProtKB-KW"/>
</dbReference>
<feature type="transmembrane region" description="Helical" evidence="7">
    <location>
        <begin position="113"/>
        <end position="136"/>
    </location>
</feature>
<proteinExistence type="inferred from homology"/>
<comment type="subcellular location">
    <subcellularLocation>
        <location evidence="1">Cell membrane</location>
        <topology evidence="1">Multi-pass membrane protein</topology>
    </subcellularLocation>
    <subcellularLocation>
        <location evidence="6">Membrane</location>
        <topology evidence="6">Multi-pass membrane protein</topology>
    </subcellularLocation>
</comment>
<evidence type="ECO:0000256" key="4">
    <source>
        <dbReference type="ARBA" id="ARBA00022989"/>
    </source>
</evidence>
<keyword evidence="6" id="KW-0813">Transport</keyword>
<keyword evidence="4 7" id="KW-1133">Transmembrane helix</keyword>
<comment type="caution">
    <text evidence="9">The sequence shown here is derived from an EMBL/GenBank/DDBJ whole genome shotgun (WGS) entry which is preliminary data.</text>
</comment>
<dbReference type="InterPro" id="IPR002898">
    <property type="entry name" value="MotA_ExbB_proton_chnl"/>
</dbReference>
<organism evidence="9 10">
    <name type="scientific">Candidatus Avichristensenella intestinipullorum</name>
    <dbReference type="NCBI Taxonomy" id="2840693"/>
    <lineage>
        <taxon>Bacteria</taxon>
        <taxon>Bacillati</taxon>
        <taxon>Bacillota</taxon>
        <taxon>Clostridia</taxon>
        <taxon>Candidatus Avichristensenella</taxon>
    </lineage>
</organism>
<feature type="transmembrane region" description="Helical" evidence="7">
    <location>
        <begin position="156"/>
        <end position="176"/>
    </location>
</feature>
<evidence type="ECO:0000256" key="1">
    <source>
        <dbReference type="ARBA" id="ARBA00004651"/>
    </source>
</evidence>
<evidence type="ECO:0000259" key="8">
    <source>
        <dbReference type="Pfam" id="PF01618"/>
    </source>
</evidence>
<protein>
    <submittedName>
        <fullName evidence="9">MotA/TolQ/ExbB proton channel family protein</fullName>
    </submittedName>
</protein>
<sequence>MEQFITFLNRAFPDALFYLLTGIVFLMGVCKCVRPVLRNAGILRRATETLREGAKAKLARPLWAEPGFLGKRLQPAWRAFLQSADMMRERGAPVDVADYINEENIITLPGRAALADIIPGLCTSIGILGTFVGLSIGLDGLDLMDMDSYVSLTGGIALAFNTSIVGLIASLLFNVLNKYAAGRARDALDAFTAAFYATALPQPPDTPSQILALERDQTDMMSQFTQEMSTRVAGEIHQAVASAMAPVQRTMDDFINAATRAQIDGLDYIVARFIDRMNSSLDGQFKHLGETLETASQGQAQMQENQRSMLESVSAITRDVTNIHGVAEDIIAKFAGFVGDMETATQRIAKTQEGTADLLEEMNEASRKQARYLSALQEYQAKLQGSFQDYTVWTDKFVSGLEERTNAQSESLEQVAMEMRASADLLRGAYKTFVESIEVGLANALGLFDENMQNLTRQIHSTLSDIQETMVSLEETIGRAAGPARSDDASKEVS</sequence>
<dbReference type="AlphaFoldDB" id="A0A9D1CJ47"/>
<comment type="similarity">
    <text evidence="6">Belongs to the exbB/tolQ family.</text>
</comment>
<feature type="transmembrane region" description="Helical" evidence="7">
    <location>
        <begin position="15"/>
        <end position="37"/>
    </location>
</feature>